<dbReference type="CDD" id="cd03801">
    <property type="entry name" value="GT4_PimA-like"/>
    <property type="match status" value="1"/>
</dbReference>
<reference evidence="3" key="1">
    <citation type="submission" date="2021-10" db="EMBL/GenBank/DDBJ databases">
        <authorList>
            <person name="Dean J.D."/>
            <person name="Kim M.K."/>
            <person name="Newey C.N."/>
            <person name="Stoker T.S."/>
            <person name="Thompson D.W."/>
            <person name="Grose J.H."/>
        </authorList>
    </citation>
    <scope>NUCLEOTIDE SEQUENCE</scope>
    <source>
        <strain evidence="3">BT635</strain>
    </source>
</reference>
<feature type="domain" description="Glycosyltransferase subfamily 4-like N-terminal" evidence="2">
    <location>
        <begin position="15"/>
        <end position="185"/>
    </location>
</feature>
<organism evidence="3 4">
    <name type="scientific">Hymenobacter nitidus</name>
    <dbReference type="NCBI Taxonomy" id="2880929"/>
    <lineage>
        <taxon>Bacteria</taxon>
        <taxon>Pseudomonadati</taxon>
        <taxon>Bacteroidota</taxon>
        <taxon>Cytophagia</taxon>
        <taxon>Cytophagales</taxon>
        <taxon>Hymenobacteraceae</taxon>
        <taxon>Hymenobacter</taxon>
    </lineage>
</organism>
<dbReference type="SUPFAM" id="SSF53756">
    <property type="entry name" value="UDP-Glycosyltransferase/glycogen phosphorylase"/>
    <property type="match status" value="1"/>
</dbReference>
<evidence type="ECO:0000259" key="1">
    <source>
        <dbReference type="Pfam" id="PF00534"/>
    </source>
</evidence>
<dbReference type="Proteomes" id="UP001165297">
    <property type="component" value="Unassembled WGS sequence"/>
</dbReference>
<dbReference type="Pfam" id="PF13439">
    <property type="entry name" value="Glyco_transf_4"/>
    <property type="match status" value="1"/>
</dbReference>
<gene>
    <name evidence="3" type="ORF">LGH70_15175</name>
</gene>
<dbReference type="InterPro" id="IPR028098">
    <property type="entry name" value="Glyco_trans_4-like_N"/>
</dbReference>
<evidence type="ECO:0000313" key="4">
    <source>
        <dbReference type="Proteomes" id="UP001165297"/>
    </source>
</evidence>
<evidence type="ECO:0000313" key="3">
    <source>
        <dbReference type="EMBL" id="MCB2378941.1"/>
    </source>
</evidence>
<accession>A0ABS8AEW3</accession>
<comment type="caution">
    <text evidence="3">The sequence shown here is derived from an EMBL/GenBank/DDBJ whole genome shotgun (WGS) entry which is preliminary data.</text>
</comment>
<dbReference type="Pfam" id="PF00534">
    <property type="entry name" value="Glycos_transf_1"/>
    <property type="match status" value="1"/>
</dbReference>
<keyword evidence="4" id="KW-1185">Reference proteome</keyword>
<dbReference type="PANTHER" id="PTHR45947:SF3">
    <property type="entry name" value="SULFOQUINOVOSYL TRANSFERASE SQD2"/>
    <property type="match status" value="1"/>
</dbReference>
<dbReference type="PANTHER" id="PTHR45947">
    <property type="entry name" value="SULFOQUINOVOSYL TRANSFERASE SQD2"/>
    <property type="match status" value="1"/>
</dbReference>
<sequence length="410" mass="44790">MNILLVSFMQPDAPSGVRVHYLQLADLLRQRGHRVDVVTPASLSGWRRHVVAAVRHGFYRLGATGRALAMEADNFLRVLWSVDASQPYDLVHAHDAGSGAAAGRALGGRVPVIVTGHFNDHPGEELVLQYSLNGRPARQVLRWHNYLLAHTRYFLGVSEYVRRRTAPWLAPGALHTVIHNGIDLTSFAQAPADAQLQQLARGRHVLLNIGHLEPRKNQRFLLRVARVLRTYRQDFVVALAGYGPDEELLRQQIAAHSLQEVVVLLGQREQVAPVLHASTLYVHVATRENCPLVLLEAMACRVPALALAVGGVPEVLATTPEALLPPDSTAESVAGRLHELLGSAAARAALQQRQAAAVAAHFEVHRMTDATLAFYQDALRHFRSATSRAAAPATRPLTFPVPDEGNSLTA</sequence>
<dbReference type="InterPro" id="IPR050194">
    <property type="entry name" value="Glycosyltransferase_grp1"/>
</dbReference>
<name>A0ABS8AEW3_9BACT</name>
<evidence type="ECO:0000259" key="2">
    <source>
        <dbReference type="Pfam" id="PF13439"/>
    </source>
</evidence>
<dbReference type="Gene3D" id="3.40.50.2000">
    <property type="entry name" value="Glycogen Phosphorylase B"/>
    <property type="match status" value="2"/>
</dbReference>
<dbReference type="RefSeq" id="WP_226187221.1">
    <property type="nucleotide sequence ID" value="NZ_JAJADQ010000008.1"/>
</dbReference>
<dbReference type="EMBL" id="JAJADQ010000008">
    <property type="protein sequence ID" value="MCB2378941.1"/>
    <property type="molecule type" value="Genomic_DNA"/>
</dbReference>
<proteinExistence type="predicted"/>
<dbReference type="InterPro" id="IPR001296">
    <property type="entry name" value="Glyco_trans_1"/>
</dbReference>
<feature type="domain" description="Glycosyl transferase family 1" evidence="1">
    <location>
        <begin position="201"/>
        <end position="352"/>
    </location>
</feature>
<protein>
    <submittedName>
        <fullName evidence="3">Glycosyltransferase family 4 protein</fullName>
    </submittedName>
</protein>